<name>A0A5A7QC67_STRAF</name>
<keyword evidence="2" id="KW-1185">Reference proteome</keyword>
<protein>
    <submittedName>
        <fullName evidence="1">DNA replication and repair protein RecF</fullName>
    </submittedName>
</protein>
<evidence type="ECO:0000313" key="2">
    <source>
        <dbReference type="Proteomes" id="UP000325081"/>
    </source>
</evidence>
<proteinExistence type="predicted"/>
<dbReference type="EMBL" id="BKCP01006382">
    <property type="protein sequence ID" value="GER42516.1"/>
    <property type="molecule type" value="Genomic_DNA"/>
</dbReference>
<dbReference type="AlphaFoldDB" id="A0A5A7QC67"/>
<evidence type="ECO:0000313" key="1">
    <source>
        <dbReference type="EMBL" id="GER42516.1"/>
    </source>
</evidence>
<gene>
    <name evidence="1" type="ORF">STAS_19310</name>
</gene>
<comment type="caution">
    <text evidence="1">The sequence shown here is derived from an EMBL/GenBank/DDBJ whole genome shotgun (WGS) entry which is preliminary data.</text>
</comment>
<reference evidence="2" key="1">
    <citation type="journal article" date="2019" name="Curr. Biol.">
        <title>Genome Sequence of Striga asiatica Provides Insight into the Evolution of Plant Parasitism.</title>
        <authorList>
            <person name="Yoshida S."/>
            <person name="Kim S."/>
            <person name="Wafula E.K."/>
            <person name="Tanskanen J."/>
            <person name="Kim Y.M."/>
            <person name="Honaas L."/>
            <person name="Yang Z."/>
            <person name="Spallek T."/>
            <person name="Conn C.E."/>
            <person name="Ichihashi Y."/>
            <person name="Cheong K."/>
            <person name="Cui S."/>
            <person name="Der J.P."/>
            <person name="Gundlach H."/>
            <person name="Jiao Y."/>
            <person name="Hori C."/>
            <person name="Ishida J.K."/>
            <person name="Kasahara H."/>
            <person name="Kiba T."/>
            <person name="Kim M.S."/>
            <person name="Koo N."/>
            <person name="Laohavisit A."/>
            <person name="Lee Y.H."/>
            <person name="Lumba S."/>
            <person name="McCourt P."/>
            <person name="Mortimer J.C."/>
            <person name="Mutuku J.M."/>
            <person name="Nomura T."/>
            <person name="Sasaki-Sekimoto Y."/>
            <person name="Seto Y."/>
            <person name="Wang Y."/>
            <person name="Wakatake T."/>
            <person name="Sakakibara H."/>
            <person name="Demura T."/>
            <person name="Yamaguchi S."/>
            <person name="Yoneyama K."/>
            <person name="Manabe R.I."/>
            <person name="Nelson D.C."/>
            <person name="Schulman A.H."/>
            <person name="Timko M.P."/>
            <person name="dePamphilis C.W."/>
            <person name="Choi D."/>
            <person name="Shirasu K."/>
        </authorList>
    </citation>
    <scope>NUCLEOTIDE SEQUENCE [LARGE SCALE GENOMIC DNA]</scope>
    <source>
        <strain evidence="2">cv. UVA1</strain>
    </source>
</reference>
<accession>A0A5A7QC67</accession>
<dbReference type="Proteomes" id="UP000325081">
    <property type="component" value="Unassembled WGS sequence"/>
</dbReference>
<sequence>MEGIDESASNELQKMKQKLENLQTSTTSPGRTFGDAATTGNLSVPDGFSVYPDLPEDHLWLKSVIKHFVKEVGLEVLFHHHTSPHFDNSDRSINQNELSDDSSSSIVIIDLSFEPLVETHPLGLLDDPEGEVSWHEMENLIETHPAAYQEPESPA</sequence>
<organism evidence="1 2">
    <name type="scientific">Striga asiatica</name>
    <name type="common">Asiatic witchweed</name>
    <name type="synonym">Buchnera asiatica</name>
    <dbReference type="NCBI Taxonomy" id="4170"/>
    <lineage>
        <taxon>Eukaryota</taxon>
        <taxon>Viridiplantae</taxon>
        <taxon>Streptophyta</taxon>
        <taxon>Embryophyta</taxon>
        <taxon>Tracheophyta</taxon>
        <taxon>Spermatophyta</taxon>
        <taxon>Magnoliopsida</taxon>
        <taxon>eudicotyledons</taxon>
        <taxon>Gunneridae</taxon>
        <taxon>Pentapetalae</taxon>
        <taxon>asterids</taxon>
        <taxon>lamiids</taxon>
        <taxon>Lamiales</taxon>
        <taxon>Orobanchaceae</taxon>
        <taxon>Buchnereae</taxon>
        <taxon>Striga</taxon>
    </lineage>
</organism>